<organism evidence="9 10">
    <name type="scientific">Centaurea solstitialis</name>
    <name type="common">yellow star-thistle</name>
    <dbReference type="NCBI Taxonomy" id="347529"/>
    <lineage>
        <taxon>Eukaryota</taxon>
        <taxon>Viridiplantae</taxon>
        <taxon>Streptophyta</taxon>
        <taxon>Embryophyta</taxon>
        <taxon>Tracheophyta</taxon>
        <taxon>Spermatophyta</taxon>
        <taxon>Magnoliopsida</taxon>
        <taxon>eudicotyledons</taxon>
        <taxon>Gunneridae</taxon>
        <taxon>Pentapetalae</taxon>
        <taxon>asterids</taxon>
        <taxon>campanulids</taxon>
        <taxon>Asterales</taxon>
        <taxon>Asteraceae</taxon>
        <taxon>Carduoideae</taxon>
        <taxon>Cardueae</taxon>
        <taxon>Centaureinae</taxon>
        <taxon>Centaurea</taxon>
    </lineage>
</organism>
<dbReference type="Proteomes" id="UP001172457">
    <property type="component" value="Chromosome 6"/>
</dbReference>
<dbReference type="EMBL" id="JARYMX010000006">
    <property type="protein sequence ID" value="KAJ9544151.1"/>
    <property type="molecule type" value="Genomic_DNA"/>
</dbReference>
<evidence type="ECO:0000313" key="10">
    <source>
        <dbReference type="Proteomes" id="UP001172457"/>
    </source>
</evidence>
<keyword evidence="10" id="KW-1185">Reference proteome</keyword>
<evidence type="ECO:0008006" key="11">
    <source>
        <dbReference type="Google" id="ProtNLM"/>
    </source>
</evidence>
<feature type="domain" description="Replication protein A 70 kDa DNA-binding subunit B/D first OB fold" evidence="7">
    <location>
        <begin position="97"/>
        <end position="170"/>
    </location>
</feature>
<keyword evidence="2" id="KW-0479">Metal-binding</keyword>
<dbReference type="CDD" id="cd04476">
    <property type="entry name" value="RPA1_DBD_C"/>
    <property type="match status" value="1"/>
</dbReference>
<feature type="compositionally biased region" description="Polar residues" evidence="6">
    <location>
        <begin position="510"/>
        <end position="526"/>
    </location>
</feature>
<dbReference type="Gene3D" id="2.40.50.140">
    <property type="entry name" value="Nucleic acid-binding proteins"/>
    <property type="match status" value="3"/>
</dbReference>
<proteinExistence type="inferred from homology"/>
<evidence type="ECO:0000256" key="2">
    <source>
        <dbReference type="ARBA" id="ARBA00022723"/>
    </source>
</evidence>
<dbReference type="GO" id="GO:0003677">
    <property type="term" value="F:DNA binding"/>
    <property type="evidence" value="ECO:0007669"/>
    <property type="project" value="UniProtKB-KW"/>
</dbReference>
<dbReference type="Pfam" id="PF08646">
    <property type="entry name" value="Rep_fac-A_C"/>
    <property type="match status" value="1"/>
</dbReference>
<dbReference type="PANTHER" id="PTHR47165">
    <property type="entry name" value="OS03G0429900 PROTEIN"/>
    <property type="match status" value="1"/>
</dbReference>
<dbReference type="Pfam" id="PF02721">
    <property type="entry name" value="DUF223"/>
    <property type="match status" value="1"/>
</dbReference>
<dbReference type="InterPro" id="IPR047192">
    <property type="entry name" value="Euk_RPA1_DBD_C"/>
</dbReference>
<keyword evidence="4" id="KW-0862">Zinc</keyword>
<dbReference type="GO" id="GO:0008270">
    <property type="term" value="F:zinc ion binding"/>
    <property type="evidence" value="ECO:0007669"/>
    <property type="project" value="UniProtKB-KW"/>
</dbReference>
<comment type="caution">
    <text evidence="9">The sequence shown here is derived from an EMBL/GenBank/DDBJ whole genome shotgun (WGS) entry which is preliminary data.</text>
</comment>
<reference evidence="9" key="1">
    <citation type="submission" date="2023-03" db="EMBL/GenBank/DDBJ databases">
        <title>Chromosome-scale reference genome and RAD-based genetic map of yellow starthistle (Centaurea solstitialis) reveal putative structural variation and QTLs associated with invader traits.</title>
        <authorList>
            <person name="Reatini B."/>
            <person name="Cang F.A."/>
            <person name="Jiang Q."/>
            <person name="Mckibben M.T.W."/>
            <person name="Barker M.S."/>
            <person name="Rieseberg L.H."/>
            <person name="Dlugosch K.M."/>
        </authorList>
    </citation>
    <scope>NUCLEOTIDE SEQUENCE</scope>
    <source>
        <strain evidence="9">CAN-66</strain>
        <tissue evidence="9">Leaf</tissue>
    </source>
</reference>
<name>A0AA38SWS4_9ASTR</name>
<dbReference type="InterPro" id="IPR013955">
    <property type="entry name" value="Rep_factor-A_C"/>
</dbReference>
<dbReference type="CDD" id="cd04480">
    <property type="entry name" value="RPA1_DBD_A_like"/>
    <property type="match status" value="1"/>
</dbReference>
<keyword evidence="3" id="KW-0863">Zinc-finger</keyword>
<evidence type="ECO:0000256" key="1">
    <source>
        <dbReference type="ARBA" id="ARBA00005690"/>
    </source>
</evidence>
<dbReference type="SUPFAM" id="SSF50249">
    <property type="entry name" value="Nucleic acid-binding proteins"/>
    <property type="match status" value="3"/>
</dbReference>
<evidence type="ECO:0000259" key="7">
    <source>
        <dbReference type="Pfam" id="PF02721"/>
    </source>
</evidence>
<evidence type="ECO:0000313" key="9">
    <source>
        <dbReference type="EMBL" id="KAJ9544151.1"/>
    </source>
</evidence>
<dbReference type="PANTHER" id="PTHR47165:SF4">
    <property type="entry name" value="OS03G0429900 PROTEIN"/>
    <property type="match status" value="1"/>
</dbReference>
<comment type="similarity">
    <text evidence="1">Belongs to the replication factor A protein 1 family.</text>
</comment>
<gene>
    <name evidence="9" type="ORF">OSB04_023858</name>
</gene>
<dbReference type="InterPro" id="IPR012340">
    <property type="entry name" value="NA-bd_OB-fold"/>
</dbReference>
<dbReference type="InterPro" id="IPR003871">
    <property type="entry name" value="RFA1B/D_OB_1st"/>
</dbReference>
<sequence>MPKLVESFNQDVFSGFSFGVAECKILFHSDALYHVGESISQLRWGFVFVIDLVSSSPTRNMATHWLGKDNPEFTRVFTKEEVSLKDMLWESLNAKKNDELISLDMVLVDEDGSLMTAMVRKNLVYKFDHLLKEGNVYVLKNFEVVENSGSFKVVDSKFKIIFTLLTKVEKVDDTQVPSIPMYGFQFACHKTITERLNNDTILTDIMGCLKVVGDVETVRGGFRKRDLEIIPEFNVTCKLTLWGALAENFVDSHMAKNPSGVTLIIIVSSTRVTKYQDVLNFKTSSASKVYVNLNTDYVLELAKRFAHICPRLNLGVSSGKATKTMEEEMFENRMDIHQLLQTDWSNKPKGYIITILGVIEDIGTQYGWFYLGCQGCCRKVNPIDGVYTCASCNVEYKNVLTLYKLHLSVRDDTDVVTCVVLHKLAERMIDSSPLKLLNKSDPNKKELPHEISSLCGQKFVFCLQLSDYNIKYGSDMFTVSKVFDPHHVLEKKYKSVDATTEPVANDEESLNATDSTQPSKISTSTSMRKRKLIVSDDEMDN</sequence>
<accession>A0AA38SWS4</accession>
<evidence type="ECO:0000256" key="6">
    <source>
        <dbReference type="SAM" id="MobiDB-lite"/>
    </source>
</evidence>
<dbReference type="AlphaFoldDB" id="A0AA38SWS4"/>
<evidence type="ECO:0000259" key="8">
    <source>
        <dbReference type="Pfam" id="PF08646"/>
    </source>
</evidence>
<protein>
    <recommendedName>
        <fullName evidence="11">Replication factor A C-terminal domain-containing protein</fullName>
    </recommendedName>
</protein>
<keyword evidence="5" id="KW-0238">DNA-binding</keyword>
<feature type="region of interest" description="Disordered" evidence="6">
    <location>
        <begin position="501"/>
        <end position="541"/>
    </location>
</feature>
<evidence type="ECO:0000256" key="4">
    <source>
        <dbReference type="ARBA" id="ARBA00022833"/>
    </source>
</evidence>
<evidence type="ECO:0000256" key="3">
    <source>
        <dbReference type="ARBA" id="ARBA00022771"/>
    </source>
</evidence>
<evidence type="ECO:0000256" key="5">
    <source>
        <dbReference type="ARBA" id="ARBA00023125"/>
    </source>
</evidence>
<feature type="domain" description="Replication factor A C-terminal" evidence="8">
    <location>
        <begin position="356"/>
        <end position="465"/>
    </location>
</feature>